<evidence type="ECO:0000313" key="1">
    <source>
        <dbReference type="EMBL" id="RDX90897.1"/>
    </source>
</evidence>
<dbReference type="AlphaFoldDB" id="A0A371GK21"/>
<comment type="caution">
    <text evidence="1">The sequence shown here is derived from an EMBL/GenBank/DDBJ whole genome shotgun (WGS) entry which is preliminary data.</text>
</comment>
<name>A0A371GK21_MUCPR</name>
<gene>
    <name evidence="1" type="ORF">CR513_27204</name>
</gene>
<keyword evidence="2" id="KW-1185">Reference proteome</keyword>
<proteinExistence type="predicted"/>
<organism evidence="1 2">
    <name type="scientific">Mucuna pruriens</name>
    <name type="common">Velvet bean</name>
    <name type="synonym">Dolichos pruriens</name>
    <dbReference type="NCBI Taxonomy" id="157652"/>
    <lineage>
        <taxon>Eukaryota</taxon>
        <taxon>Viridiplantae</taxon>
        <taxon>Streptophyta</taxon>
        <taxon>Embryophyta</taxon>
        <taxon>Tracheophyta</taxon>
        <taxon>Spermatophyta</taxon>
        <taxon>Magnoliopsida</taxon>
        <taxon>eudicotyledons</taxon>
        <taxon>Gunneridae</taxon>
        <taxon>Pentapetalae</taxon>
        <taxon>rosids</taxon>
        <taxon>fabids</taxon>
        <taxon>Fabales</taxon>
        <taxon>Fabaceae</taxon>
        <taxon>Papilionoideae</taxon>
        <taxon>50 kb inversion clade</taxon>
        <taxon>NPAAA clade</taxon>
        <taxon>indigoferoid/millettioid clade</taxon>
        <taxon>Phaseoleae</taxon>
        <taxon>Mucuna</taxon>
    </lineage>
</organism>
<dbReference type="EMBL" id="QJKJ01005257">
    <property type="protein sequence ID" value="RDX90897.1"/>
    <property type="molecule type" value="Genomic_DNA"/>
</dbReference>
<reference evidence="1" key="1">
    <citation type="submission" date="2018-05" db="EMBL/GenBank/DDBJ databases">
        <title>Draft genome of Mucuna pruriens seed.</title>
        <authorList>
            <person name="Nnadi N.E."/>
            <person name="Vos R."/>
            <person name="Hasami M.H."/>
            <person name="Devisetty U.K."/>
            <person name="Aguiy J.C."/>
        </authorList>
    </citation>
    <scope>NUCLEOTIDE SEQUENCE [LARGE SCALE GENOMIC DNA]</scope>
    <source>
        <strain evidence="1">JCA_2017</strain>
    </source>
</reference>
<evidence type="ECO:0000313" key="2">
    <source>
        <dbReference type="Proteomes" id="UP000257109"/>
    </source>
</evidence>
<sequence>MSTVVVAHNPVLSKHFVQHVSATDQCANILTKALSATGFAAFCSRLKVGDPHHSSLELVP</sequence>
<dbReference type="Proteomes" id="UP000257109">
    <property type="component" value="Unassembled WGS sequence"/>
</dbReference>
<feature type="non-terminal residue" evidence="1">
    <location>
        <position position="60"/>
    </location>
</feature>
<accession>A0A371GK21</accession>
<feature type="non-terminal residue" evidence="1">
    <location>
        <position position="1"/>
    </location>
</feature>
<protein>
    <submittedName>
        <fullName evidence="1">Uncharacterized protein</fullName>
    </submittedName>
</protein>